<dbReference type="EMBL" id="VDFV01000004">
    <property type="protein sequence ID" value="TNC73476.1"/>
    <property type="molecule type" value="Genomic_DNA"/>
</dbReference>
<evidence type="ECO:0000313" key="3">
    <source>
        <dbReference type="Proteomes" id="UP000305709"/>
    </source>
</evidence>
<reference evidence="2 3" key="1">
    <citation type="submission" date="2019-06" db="EMBL/GenBank/DDBJ databases">
        <authorList>
            <person name="Jiang L."/>
        </authorList>
    </citation>
    <scope>NUCLEOTIDE SEQUENCE [LARGE SCALE GENOMIC DNA]</scope>
    <source>
        <strain evidence="2 3">YIM 48858</strain>
    </source>
</reference>
<protein>
    <submittedName>
        <fullName evidence="2">Uncharacterized protein</fullName>
    </submittedName>
</protein>
<keyword evidence="3" id="KW-1185">Reference proteome</keyword>
<sequence length="68" mass="7279">MSRMELMAAIALAAGMTLTVALIASPDSAEGEAASADFFDPSRFLGWLQPEEEPQEIGPAEDDLFDAY</sequence>
<evidence type="ECO:0000313" key="2">
    <source>
        <dbReference type="EMBL" id="TNC73476.1"/>
    </source>
</evidence>
<gene>
    <name evidence="2" type="ORF">FHG71_06435</name>
</gene>
<dbReference type="RefSeq" id="WP_139080799.1">
    <property type="nucleotide sequence ID" value="NZ_VDFV01000004.1"/>
</dbReference>
<proteinExistence type="predicted"/>
<name>A0A5C4NK37_9RHOB</name>
<accession>A0A5C4NK37</accession>
<dbReference type="Proteomes" id="UP000305709">
    <property type="component" value="Unassembled WGS sequence"/>
</dbReference>
<comment type="caution">
    <text evidence="2">The sequence shown here is derived from an EMBL/GenBank/DDBJ whole genome shotgun (WGS) entry which is preliminary data.</text>
</comment>
<dbReference type="AlphaFoldDB" id="A0A5C4NK37"/>
<feature type="signal peptide" evidence="1">
    <location>
        <begin position="1"/>
        <end position="29"/>
    </location>
</feature>
<evidence type="ECO:0000256" key="1">
    <source>
        <dbReference type="SAM" id="SignalP"/>
    </source>
</evidence>
<organism evidence="2 3">
    <name type="scientific">Rubellimicrobium roseum</name>
    <dbReference type="NCBI Taxonomy" id="687525"/>
    <lineage>
        <taxon>Bacteria</taxon>
        <taxon>Pseudomonadati</taxon>
        <taxon>Pseudomonadota</taxon>
        <taxon>Alphaproteobacteria</taxon>
        <taxon>Rhodobacterales</taxon>
        <taxon>Roseobacteraceae</taxon>
        <taxon>Rubellimicrobium</taxon>
    </lineage>
</organism>
<feature type="chain" id="PRO_5022711085" evidence="1">
    <location>
        <begin position="30"/>
        <end position="68"/>
    </location>
</feature>
<keyword evidence="1" id="KW-0732">Signal</keyword>